<gene>
    <name evidence="2" type="ORF">MNB_SUP05-SYMBIONT-5-267</name>
</gene>
<protein>
    <submittedName>
        <fullName evidence="2">Uncharacterized protein</fullName>
    </submittedName>
</protein>
<dbReference type="AlphaFoldDB" id="A0A1W1E502"/>
<proteinExistence type="predicted"/>
<evidence type="ECO:0000256" key="1">
    <source>
        <dbReference type="SAM" id="MobiDB-lite"/>
    </source>
</evidence>
<feature type="region of interest" description="Disordered" evidence="1">
    <location>
        <begin position="18"/>
        <end position="54"/>
    </location>
</feature>
<dbReference type="EMBL" id="FPHZ01000197">
    <property type="protein sequence ID" value="SFV89044.1"/>
    <property type="molecule type" value="Genomic_DNA"/>
</dbReference>
<sequence length="54" mass="6241">MKCPHCNETIDDKILKKHFASMGGKKSKRKITPEQQAKMQAELKKSRENKNAKK</sequence>
<feature type="compositionally biased region" description="Basic residues" evidence="1">
    <location>
        <begin position="18"/>
        <end position="30"/>
    </location>
</feature>
<reference evidence="2" key="1">
    <citation type="submission" date="2016-10" db="EMBL/GenBank/DDBJ databases">
        <authorList>
            <person name="de Groot N.N."/>
        </authorList>
    </citation>
    <scope>NUCLEOTIDE SEQUENCE</scope>
</reference>
<name>A0A1W1E502_9ZZZZ</name>
<organism evidence="2">
    <name type="scientific">hydrothermal vent metagenome</name>
    <dbReference type="NCBI Taxonomy" id="652676"/>
    <lineage>
        <taxon>unclassified sequences</taxon>
        <taxon>metagenomes</taxon>
        <taxon>ecological metagenomes</taxon>
    </lineage>
</organism>
<feature type="compositionally biased region" description="Basic and acidic residues" evidence="1">
    <location>
        <begin position="41"/>
        <end position="54"/>
    </location>
</feature>
<evidence type="ECO:0000313" key="2">
    <source>
        <dbReference type="EMBL" id="SFV89044.1"/>
    </source>
</evidence>
<accession>A0A1W1E502</accession>